<reference evidence="1 2" key="1">
    <citation type="submission" date="2017-03" db="EMBL/GenBank/DDBJ databases">
        <title>Genome of the blue death feigning beetle - Asbolus verrucosus.</title>
        <authorList>
            <person name="Rider S.D."/>
        </authorList>
    </citation>
    <scope>NUCLEOTIDE SEQUENCE [LARGE SCALE GENOMIC DNA]</scope>
    <source>
        <strain evidence="1">Butters</strain>
        <tissue evidence="1">Head and leg muscle</tissue>
    </source>
</reference>
<feature type="non-terminal residue" evidence="1">
    <location>
        <position position="1"/>
    </location>
</feature>
<proteinExistence type="predicted"/>
<evidence type="ECO:0000313" key="2">
    <source>
        <dbReference type="Proteomes" id="UP000292052"/>
    </source>
</evidence>
<sequence length="72" mass="8238">ISLHPASFCGPFERTPYLKCLLTTWLTCRSKFSKKINEINQNPLILQNVFNGVRRRSARCLDSGSGHFQNLL</sequence>
<accession>A0A482V0V0</accession>
<comment type="caution">
    <text evidence="1">The sequence shown here is derived from an EMBL/GenBank/DDBJ whole genome shotgun (WGS) entry which is preliminary data.</text>
</comment>
<dbReference type="AlphaFoldDB" id="A0A482V0V0"/>
<organism evidence="1 2">
    <name type="scientific">Asbolus verrucosus</name>
    <name type="common">Desert ironclad beetle</name>
    <dbReference type="NCBI Taxonomy" id="1661398"/>
    <lineage>
        <taxon>Eukaryota</taxon>
        <taxon>Metazoa</taxon>
        <taxon>Ecdysozoa</taxon>
        <taxon>Arthropoda</taxon>
        <taxon>Hexapoda</taxon>
        <taxon>Insecta</taxon>
        <taxon>Pterygota</taxon>
        <taxon>Neoptera</taxon>
        <taxon>Endopterygota</taxon>
        <taxon>Coleoptera</taxon>
        <taxon>Polyphaga</taxon>
        <taxon>Cucujiformia</taxon>
        <taxon>Tenebrionidae</taxon>
        <taxon>Pimeliinae</taxon>
        <taxon>Asbolus</taxon>
    </lineage>
</organism>
<keyword evidence="2" id="KW-1185">Reference proteome</keyword>
<dbReference type="Proteomes" id="UP000292052">
    <property type="component" value="Unassembled WGS sequence"/>
</dbReference>
<evidence type="ECO:0000313" key="1">
    <source>
        <dbReference type="EMBL" id="RZB38613.1"/>
    </source>
</evidence>
<protein>
    <submittedName>
        <fullName evidence="1">Uncharacterized protein</fullName>
    </submittedName>
</protein>
<name>A0A482V0V0_ASBVE</name>
<gene>
    <name evidence="1" type="ORF">BDFB_010339</name>
</gene>
<dbReference type="EMBL" id="QDEB01135351">
    <property type="protein sequence ID" value="RZB38613.1"/>
    <property type="molecule type" value="Genomic_DNA"/>
</dbReference>